<dbReference type="Proteomes" id="UP000324585">
    <property type="component" value="Unassembled WGS sequence"/>
</dbReference>
<dbReference type="UniPathway" id="UPA00989"/>
<evidence type="ECO:0000256" key="7">
    <source>
        <dbReference type="ARBA" id="ARBA00022884"/>
    </source>
</evidence>
<comment type="catalytic activity">
    <reaction evidence="1 9">
        <text>guanosine(46) in tRNA + S-adenosyl-L-methionine = N(7)-methylguanosine(46) in tRNA + S-adenosyl-L-homocysteine</text>
        <dbReference type="Rhea" id="RHEA:42708"/>
        <dbReference type="Rhea" id="RHEA-COMP:10188"/>
        <dbReference type="Rhea" id="RHEA-COMP:10189"/>
        <dbReference type="ChEBI" id="CHEBI:57856"/>
        <dbReference type="ChEBI" id="CHEBI:59789"/>
        <dbReference type="ChEBI" id="CHEBI:74269"/>
        <dbReference type="ChEBI" id="CHEBI:74480"/>
        <dbReference type="EC" id="2.1.1.33"/>
    </reaction>
</comment>
<dbReference type="OrthoDB" id="47276at2759"/>
<keyword evidence="7 9" id="KW-0694">RNA-binding</keyword>
<dbReference type="HAMAP" id="MF_03055">
    <property type="entry name" value="tRNA_methyltr_TrmB_euk"/>
    <property type="match status" value="1"/>
</dbReference>
<dbReference type="GO" id="GO:0005634">
    <property type="term" value="C:nucleus"/>
    <property type="evidence" value="ECO:0007669"/>
    <property type="project" value="UniProtKB-SubCell"/>
</dbReference>
<dbReference type="PANTHER" id="PTHR23417">
    <property type="entry name" value="3-DEOXY-D-MANNO-OCTULOSONIC-ACID TRANSFERASE/TRNA GUANINE-N 7 - -METHYLTRANSFERASE"/>
    <property type="match status" value="1"/>
</dbReference>
<dbReference type="OMA" id="LNVMKFG"/>
<dbReference type="SUPFAM" id="SSF53335">
    <property type="entry name" value="S-adenosyl-L-methionine-dependent methyltransferases"/>
    <property type="match status" value="1"/>
</dbReference>
<keyword evidence="8 9" id="KW-0539">Nucleus</keyword>
<evidence type="ECO:0000313" key="11">
    <source>
        <dbReference type="EMBL" id="KAA8493690.1"/>
    </source>
</evidence>
<evidence type="ECO:0000256" key="3">
    <source>
        <dbReference type="ARBA" id="ARBA00022603"/>
    </source>
</evidence>
<evidence type="ECO:0000256" key="10">
    <source>
        <dbReference type="SAM" id="MobiDB-lite"/>
    </source>
</evidence>
<keyword evidence="6 9" id="KW-0819">tRNA processing</keyword>
<dbReference type="InterPro" id="IPR029063">
    <property type="entry name" value="SAM-dependent_MTases_sf"/>
</dbReference>
<feature type="region of interest" description="Disordered" evidence="10">
    <location>
        <begin position="1"/>
        <end position="60"/>
    </location>
</feature>
<dbReference type="Gene3D" id="3.40.50.150">
    <property type="entry name" value="Vaccinia Virus protein VP39"/>
    <property type="match status" value="1"/>
</dbReference>
<reference evidence="12" key="1">
    <citation type="journal article" date="2019" name="Nat. Commun.">
        <title>Expansion of phycobilisome linker gene families in mesophilic red algae.</title>
        <authorList>
            <person name="Lee J."/>
            <person name="Kim D."/>
            <person name="Bhattacharya D."/>
            <person name="Yoon H.S."/>
        </authorList>
    </citation>
    <scope>NUCLEOTIDE SEQUENCE [LARGE SCALE GENOMIC DNA]</scope>
    <source>
        <strain evidence="12">CCMP 1328</strain>
    </source>
</reference>
<sequence>MPGVQLARGTLWHVAREQADGEARVDGDDMTDEHGEAGVQTQGRARDVPPGPDGKDRTAWKRARPSDYGLEGEDAKFATVALSGRVKWRVTEVEFRTRAHSNPLNDGLFDVPVCPSAFRGDQHVQWLDVGCGYGGLALELACQFPAKHIMGMEIRDRVAEYCVLQRDTLRERYPGEYQNVSFVRTNAQKYLQNFVRKGQLEKIMFCYPDPHFKRRKWRQRVVTTQLLAIYAYVLQEGGRLYFVTDVKDLWDWMTGHTDNHPLFCRVEDVKDDPVASYVRNHTNEAARVEKSERPKFFACYERLPTPPL</sequence>
<feature type="binding site" evidence="9">
    <location>
        <begin position="153"/>
        <end position="154"/>
    </location>
    <ligand>
        <name>S-adenosyl-L-methionine</name>
        <dbReference type="ChEBI" id="CHEBI:59789"/>
    </ligand>
</feature>
<dbReference type="EC" id="2.1.1.33" evidence="9"/>
<comment type="subcellular location">
    <subcellularLocation>
        <location evidence="9">Nucleus</location>
    </subcellularLocation>
</comment>
<evidence type="ECO:0000256" key="4">
    <source>
        <dbReference type="ARBA" id="ARBA00022679"/>
    </source>
</evidence>
<dbReference type="EMBL" id="VRMN01000006">
    <property type="protein sequence ID" value="KAA8493690.1"/>
    <property type="molecule type" value="Genomic_DNA"/>
</dbReference>
<dbReference type="NCBIfam" id="TIGR00091">
    <property type="entry name" value="tRNA (guanosine(46)-N7)-methyltransferase TrmB"/>
    <property type="match status" value="1"/>
</dbReference>
<evidence type="ECO:0000256" key="9">
    <source>
        <dbReference type="HAMAP-Rule" id="MF_03055"/>
    </source>
</evidence>
<dbReference type="GO" id="GO:0000049">
    <property type="term" value="F:tRNA binding"/>
    <property type="evidence" value="ECO:0007669"/>
    <property type="project" value="UniProtKB-UniRule"/>
</dbReference>
<keyword evidence="5 9" id="KW-0949">S-adenosyl-L-methionine</keyword>
<evidence type="ECO:0000256" key="2">
    <source>
        <dbReference type="ARBA" id="ARBA00022555"/>
    </source>
</evidence>
<organism evidence="11 12">
    <name type="scientific">Porphyridium purpureum</name>
    <name type="common">Red alga</name>
    <name type="synonym">Porphyridium cruentum</name>
    <dbReference type="NCBI Taxonomy" id="35688"/>
    <lineage>
        <taxon>Eukaryota</taxon>
        <taxon>Rhodophyta</taxon>
        <taxon>Bangiophyceae</taxon>
        <taxon>Porphyridiales</taxon>
        <taxon>Porphyridiaceae</taxon>
        <taxon>Porphyridium</taxon>
    </lineage>
</organism>
<dbReference type="CDD" id="cd02440">
    <property type="entry name" value="AdoMet_MTases"/>
    <property type="match status" value="1"/>
</dbReference>
<accession>A0A5J4YS02</accession>
<evidence type="ECO:0000256" key="1">
    <source>
        <dbReference type="ARBA" id="ARBA00000142"/>
    </source>
</evidence>
<keyword evidence="4 9" id="KW-0808">Transferase</keyword>
<comment type="function">
    <text evidence="9">Catalyzes the formation of N(7)-methylguanine at position 46 (m7G46) in tRNA.</text>
</comment>
<dbReference type="PANTHER" id="PTHR23417:SF16">
    <property type="entry name" value="TRNA (GUANINE-N(7)-)-METHYLTRANSFERASE"/>
    <property type="match status" value="1"/>
</dbReference>
<dbReference type="GO" id="GO:0008176">
    <property type="term" value="F:tRNA (guanine(46)-N7)-methyltransferase activity"/>
    <property type="evidence" value="ECO:0007669"/>
    <property type="project" value="UniProtKB-UniRule"/>
</dbReference>
<feature type="compositionally biased region" description="Basic and acidic residues" evidence="10">
    <location>
        <begin position="14"/>
        <end position="36"/>
    </location>
</feature>
<evidence type="ECO:0000256" key="5">
    <source>
        <dbReference type="ARBA" id="ARBA00022691"/>
    </source>
</evidence>
<comment type="caution">
    <text evidence="9">Lacks conserved residue(s) required for the propagation of feature annotation.</text>
</comment>
<feature type="binding site" evidence="9">
    <location>
        <begin position="186"/>
        <end position="187"/>
    </location>
    <ligand>
        <name>S-adenosyl-L-methionine</name>
        <dbReference type="ChEBI" id="CHEBI:59789"/>
    </ligand>
</feature>
<comment type="pathway">
    <text evidence="9">tRNA modification; N(7)-methylguanine-tRNA biosynthesis.</text>
</comment>
<evidence type="ECO:0000256" key="8">
    <source>
        <dbReference type="ARBA" id="ARBA00023242"/>
    </source>
</evidence>
<dbReference type="InterPro" id="IPR003358">
    <property type="entry name" value="tRNA_(Gua-N-7)_MeTrfase_Trmb"/>
</dbReference>
<feature type="active site" evidence="9">
    <location>
        <position position="209"/>
    </location>
</feature>
<dbReference type="PROSITE" id="PS51625">
    <property type="entry name" value="SAM_MT_TRMB"/>
    <property type="match status" value="1"/>
</dbReference>
<dbReference type="Pfam" id="PF02390">
    <property type="entry name" value="Methyltransf_4"/>
    <property type="match status" value="1"/>
</dbReference>
<evidence type="ECO:0000313" key="12">
    <source>
        <dbReference type="Proteomes" id="UP000324585"/>
    </source>
</evidence>
<feature type="binding site" evidence="9">
    <location>
        <position position="206"/>
    </location>
    <ligand>
        <name>S-adenosyl-L-methionine</name>
        <dbReference type="ChEBI" id="CHEBI:59789"/>
    </ligand>
</feature>
<keyword evidence="2 9" id="KW-0820">tRNA-binding</keyword>
<evidence type="ECO:0000256" key="6">
    <source>
        <dbReference type="ARBA" id="ARBA00022694"/>
    </source>
</evidence>
<feature type="binding site" evidence="9">
    <location>
        <position position="130"/>
    </location>
    <ligand>
        <name>S-adenosyl-L-methionine</name>
        <dbReference type="ChEBI" id="CHEBI:59789"/>
    </ligand>
</feature>
<gene>
    <name evidence="11" type="ORF">FVE85_4827</name>
</gene>
<keyword evidence="12" id="KW-1185">Reference proteome</keyword>
<keyword evidence="3 9" id="KW-0489">Methyltransferase</keyword>
<comment type="caution">
    <text evidence="11">The sequence shown here is derived from an EMBL/GenBank/DDBJ whole genome shotgun (WGS) entry which is preliminary data.</text>
</comment>
<proteinExistence type="inferred from homology"/>
<dbReference type="InterPro" id="IPR025763">
    <property type="entry name" value="Trm8_euk"/>
</dbReference>
<protein>
    <recommendedName>
        <fullName evidence="9">tRNA (guanine-N(7)-)-methyltransferase</fullName>
        <ecNumber evidence="9">2.1.1.33</ecNumber>
    </recommendedName>
    <alternativeName>
        <fullName evidence="9">tRNA (guanine(46)-N(7))-methyltransferase</fullName>
    </alternativeName>
    <alternativeName>
        <fullName evidence="9">tRNA(m7G46)-methyltransferase</fullName>
    </alternativeName>
</protein>
<dbReference type="GO" id="GO:0043527">
    <property type="term" value="C:tRNA methyltransferase complex"/>
    <property type="evidence" value="ECO:0007669"/>
    <property type="project" value="TreeGrafter"/>
</dbReference>
<comment type="similarity">
    <text evidence="9">Belongs to the class I-like SAM-binding methyltransferase superfamily. TrmB family.</text>
</comment>
<dbReference type="AlphaFoldDB" id="A0A5J4YS02"/>
<name>A0A5J4YS02_PORPP</name>